<sequence>MLDLTSQYPSEGIGSSTSQGQHIQKSNFAQGTSIEAHSYKVSPQTSTTSEIRNAGTHHHSKLSSSMGTSANTLFHSTSSVQSTINHDYVDANTLYKFTI</sequence>
<gene>
    <name evidence="2" type="ORF">PFTANZ_04214</name>
</gene>
<reference evidence="2 3" key="1">
    <citation type="submission" date="2013-02" db="EMBL/GenBank/DDBJ databases">
        <title>The Genome Annotation of Plasmodium falciparum Tanzania (2000708).</title>
        <authorList>
            <consortium name="The Broad Institute Genome Sequencing Platform"/>
            <consortium name="The Broad Institute Genome Sequencing Center for Infectious Disease"/>
            <person name="Neafsey D."/>
            <person name="Hoffman S."/>
            <person name="Volkman S."/>
            <person name="Rosenthal P."/>
            <person name="Walker B."/>
            <person name="Young S.K."/>
            <person name="Zeng Q."/>
            <person name="Gargeya S."/>
            <person name="Fitzgerald M."/>
            <person name="Haas B."/>
            <person name="Abouelleil A."/>
            <person name="Allen A.W."/>
            <person name="Alvarado L."/>
            <person name="Arachchi H.M."/>
            <person name="Berlin A.M."/>
            <person name="Chapman S.B."/>
            <person name="Gainer-Dewar J."/>
            <person name="Goldberg J."/>
            <person name="Griggs A."/>
            <person name="Gujja S."/>
            <person name="Hansen M."/>
            <person name="Howarth C."/>
            <person name="Imamovic A."/>
            <person name="Ireland A."/>
            <person name="Larimer J."/>
            <person name="McCowan C."/>
            <person name="Murphy C."/>
            <person name="Pearson M."/>
            <person name="Poon T.W."/>
            <person name="Priest M."/>
            <person name="Roberts A."/>
            <person name="Saif S."/>
            <person name="Shea T."/>
            <person name="Sisk P."/>
            <person name="Sykes S."/>
            <person name="Wortman J."/>
            <person name="Nusbaum C."/>
            <person name="Birren B."/>
        </authorList>
    </citation>
    <scope>NUCLEOTIDE SEQUENCE [LARGE SCALE GENOMIC DNA]</scope>
    <source>
        <strain evidence="3">Tanzania (2000708)</strain>
    </source>
</reference>
<reference evidence="2 3" key="2">
    <citation type="submission" date="2013-02" db="EMBL/GenBank/DDBJ databases">
        <title>The Genome Sequence of Plasmodium falciparum Tanzania (2000708).</title>
        <authorList>
            <consortium name="The Broad Institute Genome Sequencing Platform"/>
            <consortium name="The Broad Institute Genome Sequencing Center for Infectious Disease"/>
            <person name="Neafsey D."/>
            <person name="Cheeseman I."/>
            <person name="Volkman S."/>
            <person name="Adams J."/>
            <person name="Walker B."/>
            <person name="Young S.K."/>
            <person name="Zeng Q."/>
            <person name="Gargeya S."/>
            <person name="Fitzgerald M."/>
            <person name="Haas B."/>
            <person name="Abouelleil A."/>
            <person name="Alvarado L."/>
            <person name="Arachchi H.M."/>
            <person name="Berlin A.M."/>
            <person name="Chapman S.B."/>
            <person name="Dewar J."/>
            <person name="Goldberg J."/>
            <person name="Griggs A."/>
            <person name="Gujja S."/>
            <person name="Hansen M."/>
            <person name="Howarth C."/>
            <person name="Imamovic A."/>
            <person name="Larimer J."/>
            <person name="McCowan C."/>
            <person name="Murphy C."/>
            <person name="Neiman D."/>
            <person name="Pearson M."/>
            <person name="Priest M."/>
            <person name="Roberts A."/>
            <person name="Saif S."/>
            <person name="Shea T."/>
            <person name="Sisk P."/>
            <person name="Sykes S."/>
            <person name="Wortman J."/>
            <person name="Nusbaum C."/>
            <person name="Birren B."/>
        </authorList>
    </citation>
    <scope>NUCLEOTIDE SEQUENCE [LARGE SCALE GENOMIC DNA]</scope>
    <source>
        <strain evidence="3">Tanzania (2000708)</strain>
    </source>
</reference>
<evidence type="ECO:0000313" key="2">
    <source>
        <dbReference type="EMBL" id="ETW35088.1"/>
    </source>
</evidence>
<dbReference type="Proteomes" id="UP000030708">
    <property type="component" value="Unassembled WGS sequence"/>
</dbReference>
<evidence type="ECO:0000313" key="3">
    <source>
        <dbReference type="Proteomes" id="UP000030708"/>
    </source>
</evidence>
<feature type="compositionally biased region" description="Polar residues" evidence="1">
    <location>
        <begin position="1"/>
        <end position="51"/>
    </location>
</feature>
<dbReference type="EMBL" id="KI926494">
    <property type="protein sequence ID" value="ETW35088.1"/>
    <property type="molecule type" value="Genomic_DNA"/>
</dbReference>
<accession>A0A024W3E1</accession>
<feature type="region of interest" description="Disordered" evidence="1">
    <location>
        <begin position="1"/>
        <end position="68"/>
    </location>
</feature>
<protein>
    <submittedName>
        <fullName evidence="2">Uncharacterized protein</fullName>
    </submittedName>
</protein>
<evidence type="ECO:0000256" key="1">
    <source>
        <dbReference type="SAM" id="MobiDB-lite"/>
    </source>
</evidence>
<proteinExistence type="predicted"/>
<organism evidence="2 3">
    <name type="scientific">Plasmodium falciparum Tanzania</name>
    <name type="common">2000708</name>
    <dbReference type="NCBI Taxonomy" id="1036725"/>
    <lineage>
        <taxon>Eukaryota</taxon>
        <taxon>Sar</taxon>
        <taxon>Alveolata</taxon>
        <taxon>Apicomplexa</taxon>
        <taxon>Aconoidasida</taxon>
        <taxon>Haemosporida</taxon>
        <taxon>Plasmodiidae</taxon>
        <taxon>Plasmodium</taxon>
        <taxon>Plasmodium (Laverania)</taxon>
    </lineage>
</organism>
<dbReference type="AlphaFoldDB" id="A0A024W3E1"/>
<name>A0A024W3E1_PLAFA</name>